<feature type="non-terminal residue" evidence="2">
    <location>
        <position position="1"/>
    </location>
</feature>
<sequence>LTISRANDDKLRRFPTIKLSLFMTVCIMTTLTSKLQWRHLVKAGFWVIFFSFPFFILLLLLLRLSFSSSTS</sequence>
<evidence type="ECO:0000256" key="1">
    <source>
        <dbReference type="SAM" id="Phobius"/>
    </source>
</evidence>
<keyword evidence="1" id="KW-0812">Transmembrane</keyword>
<comment type="caution">
    <text evidence="2">The sequence shown here is derived from an EMBL/GenBank/DDBJ whole genome shotgun (WGS) entry which is preliminary data.</text>
</comment>
<evidence type="ECO:0000313" key="2">
    <source>
        <dbReference type="EMBL" id="KRX97803.1"/>
    </source>
</evidence>
<feature type="transmembrane region" description="Helical" evidence="1">
    <location>
        <begin position="43"/>
        <end position="62"/>
    </location>
</feature>
<keyword evidence="1" id="KW-1133">Transmembrane helix</keyword>
<gene>
    <name evidence="2" type="ORF">T4E_7010</name>
</gene>
<evidence type="ECO:0000313" key="3">
    <source>
        <dbReference type="Proteomes" id="UP000054815"/>
    </source>
</evidence>
<protein>
    <recommendedName>
        <fullName evidence="4">Transmembrane protein</fullName>
    </recommendedName>
</protein>
<organism evidence="2 3">
    <name type="scientific">Trichinella pseudospiralis</name>
    <name type="common">Parasitic roundworm</name>
    <dbReference type="NCBI Taxonomy" id="6337"/>
    <lineage>
        <taxon>Eukaryota</taxon>
        <taxon>Metazoa</taxon>
        <taxon>Ecdysozoa</taxon>
        <taxon>Nematoda</taxon>
        <taxon>Enoplea</taxon>
        <taxon>Dorylaimia</taxon>
        <taxon>Trichinellida</taxon>
        <taxon>Trichinellidae</taxon>
        <taxon>Trichinella</taxon>
    </lineage>
</organism>
<dbReference type="Proteomes" id="UP000054815">
    <property type="component" value="Unassembled WGS sequence"/>
</dbReference>
<evidence type="ECO:0008006" key="4">
    <source>
        <dbReference type="Google" id="ProtNLM"/>
    </source>
</evidence>
<dbReference type="AlphaFoldDB" id="A0A0V0YCS9"/>
<reference evidence="2 3" key="1">
    <citation type="submission" date="2015-01" db="EMBL/GenBank/DDBJ databases">
        <title>Evolution of Trichinella species and genotypes.</title>
        <authorList>
            <person name="Korhonen P.K."/>
            <person name="Edoardo P."/>
            <person name="Giuseppe L.R."/>
            <person name="Gasser R.B."/>
        </authorList>
    </citation>
    <scope>NUCLEOTIDE SEQUENCE [LARGE SCALE GENOMIC DNA]</scope>
    <source>
        <strain evidence="2">ISS141</strain>
    </source>
</reference>
<name>A0A0V0YCS9_TRIPS</name>
<keyword evidence="1" id="KW-0472">Membrane</keyword>
<accession>A0A0V0YCS9</accession>
<dbReference type="EMBL" id="JYDU01000027">
    <property type="protein sequence ID" value="KRX97803.1"/>
    <property type="molecule type" value="Genomic_DNA"/>
</dbReference>
<proteinExistence type="predicted"/>